<dbReference type="InterPro" id="IPR036237">
    <property type="entry name" value="Xyl_isomerase-like_sf"/>
</dbReference>
<dbReference type="PROSITE" id="PS51819">
    <property type="entry name" value="VOC"/>
    <property type="match status" value="2"/>
</dbReference>
<dbReference type="InterPro" id="IPR013022">
    <property type="entry name" value="Xyl_isomerase-like_TIM-brl"/>
</dbReference>
<feature type="binding site" evidence="1">
    <location>
        <position position="215"/>
    </location>
    <ligand>
        <name>a divalent metal cation</name>
        <dbReference type="ChEBI" id="CHEBI:60240"/>
        <note>catalytic</note>
    </ligand>
</feature>
<dbReference type="UniPathway" id="UPA00088"/>
<dbReference type="PANTHER" id="PTHR12110">
    <property type="entry name" value="HYDROXYPYRUVATE ISOMERASE"/>
    <property type="match status" value="1"/>
</dbReference>
<keyword evidence="4" id="KW-0223">Dioxygenase</keyword>
<comment type="function">
    <text evidence="1">Catalyzes the conversion of 3-dehydroshikimate to protocatechuate (3,4-dihydroxybenzoate), a common intermediate of quinate and shikimate degradation pathways.</text>
</comment>
<evidence type="ECO:0000313" key="4">
    <source>
        <dbReference type="EMBL" id="EEQ94216.1"/>
    </source>
</evidence>
<dbReference type="SUPFAM" id="SSF54593">
    <property type="entry name" value="Glyoxalase/Bleomycin resistance protein/Dihydroxybiphenyl dioxygenase"/>
    <property type="match status" value="1"/>
</dbReference>
<evidence type="ECO:0000256" key="1">
    <source>
        <dbReference type="HAMAP-Rule" id="MF_02238"/>
    </source>
</evidence>
<dbReference type="GO" id="GO:0046279">
    <property type="term" value="P:3,4-dihydroxybenzoate biosynthetic process"/>
    <property type="evidence" value="ECO:0007669"/>
    <property type="project" value="UniProtKB-UniRule"/>
</dbReference>
<feature type="binding site" evidence="1">
    <location>
        <position position="464"/>
    </location>
    <ligand>
        <name>Mg(2+)</name>
        <dbReference type="ChEBI" id="CHEBI:18420"/>
    </ligand>
</feature>
<dbReference type="Proteomes" id="UP000004386">
    <property type="component" value="Unassembled WGS sequence"/>
</dbReference>
<dbReference type="InterPro" id="IPR029068">
    <property type="entry name" value="Glyas_Bleomycin-R_OHBP_Dase"/>
</dbReference>
<evidence type="ECO:0000259" key="3">
    <source>
        <dbReference type="PROSITE" id="PS51819"/>
    </source>
</evidence>
<keyword evidence="1" id="KW-0479">Metal-binding</keyword>
<comment type="cofactor">
    <cofactor evidence="1">
        <name>a divalent metal cation</name>
        <dbReference type="ChEBI" id="CHEBI:60240"/>
    </cofactor>
</comment>
<dbReference type="Pfam" id="PF01261">
    <property type="entry name" value="AP_endonuc_2"/>
    <property type="match status" value="1"/>
</dbReference>
<comment type="catalytic activity">
    <reaction evidence="1">
        <text>3-dehydroshikimate = 3,4-dihydroxybenzoate + H2O</text>
        <dbReference type="Rhea" id="RHEA:24848"/>
        <dbReference type="ChEBI" id="CHEBI:15377"/>
        <dbReference type="ChEBI" id="CHEBI:16630"/>
        <dbReference type="ChEBI" id="CHEBI:36241"/>
        <dbReference type="EC" id="4.2.1.118"/>
    </reaction>
</comment>
<reference evidence="4 5" key="1">
    <citation type="submission" date="2009-05" db="EMBL/GenBank/DDBJ databases">
        <authorList>
            <person name="Setubal J.C."/>
            <person name="Boyle S."/>
            <person name="Crasta O.R."/>
            <person name="Gillespie J.J."/>
            <person name="Kenyon R.W."/>
            <person name="Lu J."/>
            <person name="Mane S."/>
            <person name="Nagrani S."/>
            <person name="Shallom J.M."/>
            <person name="Shallom S."/>
            <person name="Shukla M."/>
            <person name="Snyder E.E."/>
            <person name="Sobral B.W."/>
            <person name="Wattam A.R."/>
            <person name="Will R."/>
            <person name="Williams K."/>
            <person name="Yoo H."/>
            <person name="Munk C."/>
            <person name="Tapia R."/>
            <person name="Green L."/>
            <person name="Rogers Y."/>
            <person name="Detter J.C."/>
            <person name="Bruce D."/>
            <person name="Brettin T.S."/>
            <person name="Tsolis R."/>
        </authorList>
    </citation>
    <scope>NUCLEOTIDE SEQUENCE [LARGE SCALE GENOMIC DNA]</scope>
    <source>
        <strain evidence="4 5">LMG 3301</strain>
    </source>
</reference>
<dbReference type="Gene3D" id="3.20.20.150">
    <property type="entry name" value="Divalent-metal-dependent TIM barrel enzymes"/>
    <property type="match status" value="1"/>
</dbReference>
<dbReference type="PANTHER" id="PTHR12110:SF21">
    <property type="entry name" value="XYLOSE ISOMERASE-LIKE TIM BARREL DOMAIN-CONTAINING PROTEIN"/>
    <property type="match status" value="1"/>
</dbReference>
<dbReference type="Pfam" id="PF00903">
    <property type="entry name" value="Glyoxalase"/>
    <property type="match status" value="1"/>
</dbReference>
<feature type="domain" description="VOC" evidence="3">
    <location>
        <begin position="311"/>
        <end position="433"/>
    </location>
</feature>
<feature type="domain" description="VOC" evidence="3">
    <location>
        <begin position="461"/>
        <end position="610"/>
    </location>
</feature>
<dbReference type="Pfam" id="PF14696">
    <property type="entry name" value="Glyoxalase_5"/>
    <property type="match status" value="1"/>
</dbReference>
<dbReference type="AlphaFoldDB" id="C4WPA7"/>
<dbReference type="InterPro" id="IPR043700">
    <property type="entry name" value="DSD"/>
</dbReference>
<dbReference type="HAMAP" id="MF_02238">
    <property type="entry name" value="DSD"/>
    <property type="match status" value="1"/>
</dbReference>
<feature type="binding site" evidence="1">
    <location>
        <position position="263"/>
    </location>
    <ligand>
        <name>a divalent metal cation</name>
        <dbReference type="ChEBI" id="CHEBI:60240"/>
        <note>catalytic</note>
    </ligand>
</feature>
<comment type="similarity">
    <text evidence="1">Belongs to the bacterial two-domain DSD family.</text>
</comment>
<keyword evidence="4" id="KW-0560">Oxidoreductase</keyword>
<feature type="binding site" evidence="1">
    <location>
        <position position="189"/>
    </location>
    <ligand>
        <name>a divalent metal cation</name>
        <dbReference type="ChEBI" id="CHEBI:60240"/>
        <note>catalytic</note>
    </ligand>
</feature>
<organism evidence="4 5">
    <name type="scientific">Brucella intermedia LMG 3301</name>
    <dbReference type="NCBI Taxonomy" id="641118"/>
    <lineage>
        <taxon>Bacteria</taxon>
        <taxon>Pseudomonadati</taxon>
        <taxon>Pseudomonadota</taxon>
        <taxon>Alphaproteobacteria</taxon>
        <taxon>Hyphomicrobiales</taxon>
        <taxon>Brucellaceae</taxon>
        <taxon>Brucella/Ochrobactrum group</taxon>
        <taxon>Brucella</taxon>
    </lineage>
</organism>
<feature type="binding site" evidence="1">
    <location>
        <position position="158"/>
    </location>
    <ligand>
        <name>a divalent metal cation</name>
        <dbReference type="ChEBI" id="CHEBI:60240"/>
        <note>catalytic</note>
    </ligand>
</feature>
<comment type="pathway">
    <text evidence="1">Aromatic compound metabolism; 3,4-dihydroxybenzoate biosynthesis.</text>
</comment>
<dbReference type="EC" id="4.2.1.118" evidence="1"/>
<feature type="region of interest" description="Disordered" evidence="2">
    <location>
        <begin position="1"/>
        <end position="25"/>
    </location>
</feature>
<feature type="binding site" evidence="1">
    <location>
        <position position="542"/>
    </location>
    <ligand>
        <name>Mg(2+)</name>
        <dbReference type="ChEBI" id="CHEBI:18420"/>
    </ligand>
</feature>
<dbReference type="GO" id="GO:0046872">
    <property type="term" value="F:metal ion binding"/>
    <property type="evidence" value="ECO:0007669"/>
    <property type="project" value="UniProtKB-UniRule"/>
</dbReference>
<protein>
    <recommendedName>
        <fullName evidence="1">3-dehydroshikimate dehydratase</fullName>
        <shortName evidence="1">DSD</shortName>
        <ecNumber evidence="1">4.2.1.118</ecNumber>
    </recommendedName>
</protein>
<feature type="binding site" evidence="1">
    <location>
        <position position="619"/>
    </location>
    <ligand>
        <name>Mg(2+)</name>
        <dbReference type="ChEBI" id="CHEBI:18420"/>
    </ligand>
</feature>
<evidence type="ECO:0000313" key="5">
    <source>
        <dbReference type="Proteomes" id="UP000004386"/>
    </source>
</evidence>
<accession>C4WPA7</accession>
<dbReference type="InterPro" id="IPR050312">
    <property type="entry name" value="IolE/XylAMocC-like"/>
</dbReference>
<sequence length="657" mass="72942">MKRFRAGLPGTGRKLRSGRRQERDMKTSIATVSISGDLQQKLGAIAKAGFDGVEIFENDFLTFDESPRQVGQMARDLGLEITLFQPFRDFEGMPEPLRSRTFDRAERKFDLMQELGTDLVLVCSNVSPAAIGGIDRAADDFRELGERAARRNLRVGYEALAWGRHISDHRDAWEIVRRADHPNVGLILDSFHTLARKIDVNSIRSIPKDKLFIIQMADAPLIDMDLLYWSRHYRNMPGEGDLPVLDFMRAVAATGYDGYFSLEIFNDQFRGGSPAMIAADGRRSLIYLGDQVRRVEPDNRLTVPAMPPRAKVHRVGFVEFATHAEDAERLVAAVGALGFRLAGRHRTKEVALYRQGDINLVINTDTRGFASSAYAVHGTAAYAMGLVVDDAAQAHARAVAMGAENFEQPLDPGEIAMPAIRGVGGGLVYFLDEKTDLARIFDIEFEPVAGNETGAGVGLTRIDHVAQTMKFDELLTWLLFYTSLTESRKSPMVDIVDPGGVVRSQVVENDEGTLRITLNGAENRRTLAGRFIAETFGSGIQHLAFATDDIFATAAALRDNGFHTLEISPNYYDDLEARLGLDPEFTDRLKAANVLYDRDESGEYFQLYSPTDDQGFFFEVVQRQSYKGYGAANAIFRIAALRRYMRPAGMPKSAAAL</sequence>
<evidence type="ECO:0000256" key="2">
    <source>
        <dbReference type="SAM" id="MobiDB-lite"/>
    </source>
</evidence>
<keyword evidence="4" id="KW-0670">Pyruvate</keyword>
<gene>
    <name evidence="4" type="ORF">OINT_2001437</name>
</gene>
<dbReference type="Gene3D" id="3.10.180.10">
    <property type="entry name" value="2,3-Dihydroxybiphenyl 1,2-Dioxygenase, domain 1"/>
    <property type="match status" value="2"/>
</dbReference>
<proteinExistence type="inferred from homology"/>
<dbReference type="EMBL" id="ACQA01000002">
    <property type="protein sequence ID" value="EEQ94216.1"/>
    <property type="molecule type" value="Genomic_DNA"/>
</dbReference>
<comment type="caution">
    <text evidence="4">The sequence shown here is derived from an EMBL/GenBank/DDBJ whole genome shotgun (WGS) entry which is preliminary data.</text>
</comment>
<dbReference type="GO" id="GO:0051213">
    <property type="term" value="F:dioxygenase activity"/>
    <property type="evidence" value="ECO:0007669"/>
    <property type="project" value="UniProtKB-KW"/>
</dbReference>
<dbReference type="InterPro" id="IPR004360">
    <property type="entry name" value="Glyas_Fos-R_dOase_dom"/>
</dbReference>
<keyword evidence="1" id="KW-0456">Lyase</keyword>
<dbReference type="SUPFAM" id="SSF51658">
    <property type="entry name" value="Xylose isomerase-like"/>
    <property type="match status" value="1"/>
</dbReference>
<dbReference type="InterPro" id="IPR037523">
    <property type="entry name" value="VOC_core"/>
</dbReference>
<dbReference type="GO" id="GO:0046565">
    <property type="term" value="F:3-dehydroshikimate dehydratase activity"/>
    <property type="evidence" value="ECO:0007669"/>
    <property type="project" value="UniProtKB-UniRule"/>
</dbReference>
<name>C4WPA7_9HYPH</name>
<dbReference type="HOGENOM" id="CLU_029438_0_0_5"/>